<dbReference type="EMBL" id="BAAAPE010000009">
    <property type="protein sequence ID" value="GAA2079369.1"/>
    <property type="molecule type" value="Genomic_DNA"/>
</dbReference>
<proteinExistence type="predicted"/>
<dbReference type="RefSeq" id="WP_344529441.1">
    <property type="nucleotide sequence ID" value="NZ_BAAAPE010000009.1"/>
</dbReference>
<keyword evidence="1" id="KW-1133">Transmembrane helix</keyword>
<keyword evidence="1" id="KW-0812">Transmembrane</keyword>
<keyword evidence="3" id="KW-1185">Reference proteome</keyword>
<feature type="transmembrane region" description="Helical" evidence="1">
    <location>
        <begin position="25"/>
        <end position="44"/>
    </location>
</feature>
<name>A0ABN2W144_9ACTN</name>
<keyword evidence="1" id="KW-0472">Membrane</keyword>
<sequence length="55" mass="6098">MALFLFLVLVAMVLGILGAVLKGLLYLLIIGIAVFVVALLYLALRFRRSGRRPPR</sequence>
<evidence type="ECO:0000313" key="3">
    <source>
        <dbReference type="Proteomes" id="UP001500016"/>
    </source>
</evidence>
<accession>A0ABN2W144</accession>
<evidence type="ECO:0000256" key="1">
    <source>
        <dbReference type="SAM" id="Phobius"/>
    </source>
</evidence>
<comment type="caution">
    <text evidence="2">The sequence shown here is derived from an EMBL/GenBank/DDBJ whole genome shotgun (WGS) entry which is preliminary data.</text>
</comment>
<organism evidence="2 3">
    <name type="scientific">Streptomyces albiaxialis</name>
    <dbReference type="NCBI Taxonomy" id="329523"/>
    <lineage>
        <taxon>Bacteria</taxon>
        <taxon>Bacillati</taxon>
        <taxon>Actinomycetota</taxon>
        <taxon>Actinomycetes</taxon>
        <taxon>Kitasatosporales</taxon>
        <taxon>Streptomycetaceae</taxon>
        <taxon>Streptomyces</taxon>
    </lineage>
</organism>
<evidence type="ECO:0000313" key="2">
    <source>
        <dbReference type="EMBL" id="GAA2079369.1"/>
    </source>
</evidence>
<evidence type="ECO:0008006" key="4">
    <source>
        <dbReference type="Google" id="ProtNLM"/>
    </source>
</evidence>
<protein>
    <recommendedName>
        <fullName evidence="4">Hydrophobic protein</fullName>
    </recommendedName>
</protein>
<dbReference type="Proteomes" id="UP001500016">
    <property type="component" value="Unassembled WGS sequence"/>
</dbReference>
<gene>
    <name evidence="2" type="ORF">GCM10009801_36890</name>
</gene>
<reference evidence="2 3" key="1">
    <citation type="journal article" date="2019" name="Int. J. Syst. Evol. Microbiol.">
        <title>The Global Catalogue of Microorganisms (GCM) 10K type strain sequencing project: providing services to taxonomists for standard genome sequencing and annotation.</title>
        <authorList>
            <consortium name="The Broad Institute Genomics Platform"/>
            <consortium name="The Broad Institute Genome Sequencing Center for Infectious Disease"/>
            <person name="Wu L."/>
            <person name="Ma J."/>
        </authorList>
    </citation>
    <scope>NUCLEOTIDE SEQUENCE [LARGE SCALE GENOMIC DNA]</scope>
    <source>
        <strain evidence="2 3">JCM 15478</strain>
    </source>
</reference>